<keyword evidence="2" id="KW-1185">Reference proteome</keyword>
<sequence length="149" mass="15912">MRQARMARGVVVTGACPEARRSGTLHKGFGDVAGPRLGCLAAAPIQAHMLAARFLQHSAPPSALQRLFLAPGLHVVQAGVRKSSLGMLRVHIPSYVVQASSRGVLCLLVWDDLLSTPRPLAPIVRFPNTLGVDHGKKSYDRAVEAAYSV</sequence>
<dbReference type="RefSeq" id="XP_046010595.1">
    <property type="nucleotide sequence ID" value="XM_046156995.1"/>
</dbReference>
<proteinExistence type="predicted"/>
<accession>A0A9P8Y294</accession>
<dbReference type="Proteomes" id="UP000756346">
    <property type="component" value="Unassembled WGS sequence"/>
</dbReference>
<comment type="caution">
    <text evidence="1">The sequence shown here is derived from an EMBL/GenBank/DDBJ whole genome shotgun (WGS) entry which is preliminary data.</text>
</comment>
<name>A0A9P8Y294_9PEZI</name>
<protein>
    <submittedName>
        <fullName evidence="1">Uncharacterized protein</fullName>
    </submittedName>
</protein>
<reference evidence="1" key="1">
    <citation type="journal article" date="2021" name="Nat. Commun.">
        <title>Genetic determinants of endophytism in the Arabidopsis root mycobiome.</title>
        <authorList>
            <person name="Mesny F."/>
            <person name="Miyauchi S."/>
            <person name="Thiergart T."/>
            <person name="Pickel B."/>
            <person name="Atanasova L."/>
            <person name="Karlsson M."/>
            <person name="Huettel B."/>
            <person name="Barry K.W."/>
            <person name="Haridas S."/>
            <person name="Chen C."/>
            <person name="Bauer D."/>
            <person name="Andreopoulos W."/>
            <person name="Pangilinan J."/>
            <person name="LaButti K."/>
            <person name="Riley R."/>
            <person name="Lipzen A."/>
            <person name="Clum A."/>
            <person name="Drula E."/>
            <person name="Henrissat B."/>
            <person name="Kohler A."/>
            <person name="Grigoriev I.V."/>
            <person name="Martin F.M."/>
            <person name="Hacquard S."/>
        </authorList>
    </citation>
    <scope>NUCLEOTIDE SEQUENCE</scope>
    <source>
        <strain evidence="1">MPI-CAGE-CH-0230</strain>
    </source>
</reference>
<gene>
    <name evidence="1" type="ORF">B0I36DRAFT_351282</name>
</gene>
<dbReference type="EMBL" id="JAGTJQ010000007">
    <property type="protein sequence ID" value="KAH7027796.1"/>
    <property type="molecule type" value="Genomic_DNA"/>
</dbReference>
<dbReference type="GeneID" id="70186541"/>
<evidence type="ECO:0000313" key="2">
    <source>
        <dbReference type="Proteomes" id="UP000756346"/>
    </source>
</evidence>
<evidence type="ECO:0000313" key="1">
    <source>
        <dbReference type="EMBL" id="KAH7027796.1"/>
    </source>
</evidence>
<dbReference type="AlphaFoldDB" id="A0A9P8Y294"/>
<organism evidence="1 2">
    <name type="scientific">Microdochium trichocladiopsis</name>
    <dbReference type="NCBI Taxonomy" id="1682393"/>
    <lineage>
        <taxon>Eukaryota</taxon>
        <taxon>Fungi</taxon>
        <taxon>Dikarya</taxon>
        <taxon>Ascomycota</taxon>
        <taxon>Pezizomycotina</taxon>
        <taxon>Sordariomycetes</taxon>
        <taxon>Xylariomycetidae</taxon>
        <taxon>Xylariales</taxon>
        <taxon>Microdochiaceae</taxon>
        <taxon>Microdochium</taxon>
    </lineage>
</organism>